<name>A0A853F4H9_9GAMM</name>
<dbReference type="AlphaFoldDB" id="A0A853F4H9"/>
<dbReference type="Proteomes" id="UP000568751">
    <property type="component" value="Unassembled WGS sequence"/>
</dbReference>
<accession>A0A853F4H9</accession>
<reference evidence="1 2" key="1">
    <citation type="submission" date="2020-05" db="EMBL/GenBank/DDBJ databases">
        <title>Horizontal transmission and recombination maintain forever young bacterial symbiont genomes.</title>
        <authorList>
            <person name="Russell S.L."/>
            <person name="Pepper-Tunick E."/>
            <person name="Svedberg J."/>
            <person name="Byrne A."/>
            <person name="Ruelas Castillo J."/>
            <person name="Vollmers C."/>
            <person name="Beinart R.A."/>
            <person name="Corbett-Detig R."/>
        </authorList>
    </citation>
    <scope>NUCLEOTIDE SEQUENCE [LARGE SCALE GENOMIC DNA]</scope>
    <source>
        <strain evidence="1">455</strain>
    </source>
</reference>
<evidence type="ECO:0000313" key="2">
    <source>
        <dbReference type="Proteomes" id="UP000568751"/>
    </source>
</evidence>
<dbReference type="EMBL" id="JACCHT010000002">
    <property type="protein sequence ID" value="NYT27911.1"/>
    <property type="molecule type" value="Genomic_DNA"/>
</dbReference>
<gene>
    <name evidence="1" type="ORF">H0A76_08460</name>
</gene>
<protein>
    <submittedName>
        <fullName evidence="1">Uncharacterized protein</fullName>
    </submittedName>
</protein>
<proteinExistence type="predicted"/>
<comment type="caution">
    <text evidence="1">The sequence shown here is derived from an EMBL/GenBank/DDBJ whole genome shotgun (WGS) entry which is preliminary data.</text>
</comment>
<evidence type="ECO:0000313" key="1">
    <source>
        <dbReference type="EMBL" id="NYT27911.1"/>
    </source>
</evidence>
<sequence>MVVGGDGPLNILQSTTFFCRYSSPNPNHDQSMDSKRYPADNLLLSRDLSA</sequence>
<organism evidence="1 2">
    <name type="scientific">Candidatus Thiodubiliella endoseptemdiera</name>
    <dbReference type="NCBI Taxonomy" id="2738886"/>
    <lineage>
        <taxon>Bacteria</taxon>
        <taxon>Pseudomonadati</taxon>
        <taxon>Pseudomonadota</taxon>
        <taxon>Gammaproteobacteria</taxon>
        <taxon>Candidatus Pseudothioglobaceae</taxon>
        <taxon>Candidatus Thiodubiliella</taxon>
    </lineage>
</organism>